<dbReference type="InterPro" id="IPR018108">
    <property type="entry name" value="MCP_transmembrane"/>
</dbReference>
<dbReference type="PANTHER" id="PTHR45760:SF2">
    <property type="entry name" value="FI19922P1-RELATED"/>
    <property type="match status" value="1"/>
</dbReference>
<comment type="subcellular location">
    <subcellularLocation>
        <location evidence="1">Mitochondrion inner membrane</location>
        <topology evidence="1">Multi-pass membrane protein</topology>
    </subcellularLocation>
</comment>
<evidence type="ECO:0000256" key="1">
    <source>
        <dbReference type="ARBA" id="ARBA00004448"/>
    </source>
</evidence>
<protein>
    <submittedName>
        <fullName evidence="13">Mitochondrial carrier</fullName>
    </submittedName>
</protein>
<evidence type="ECO:0000313" key="13">
    <source>
        <dbReference type="EMBL" id="KAF1843698.1"/>
    </source>
</evidence>
<keyword evidence="8" id="KW-0496">Mitochondrion</keyword>
<evidence type="ECO:0000256" key="9">
    <source>
        <dbReference type="ARBA" id="ARBA00023136"/>
    </source>
</evidence>
<dbReference type="Gene3D" id="1.50.40.10">
    <property type="entry name" value="Mitochondrial carrier domain"/>
    <property type="match status" value="2"/>
</dbReference>
<evidence type="ECO:0000256" key="4">
    <source>
        <dbReference type="ARBA" id="ARBA00022692"/>
    </source>
</evidence>
<reference evidence="13" key="1">
    <citation type="submission" date="2020-01" db="EMBL/GenBank/DDBJ databases">
        <authorList>
            <consortium name="DOE Joint Genome Institute"/>
            <person name="Haridas S."/>
            <person name="Albert R."/>
            <person name="Binder M."/>
            <person name="Bloem J."/>
            <person name="Labutti K."/>
            <person name="Salamov A."/>
            <person name="Andreopoulos B."/>
            <person name="Baker S.E."/>
            <person name="Barry K."/>
            <person name="Bills G."/>
            <person name="Bluhm B.H."/>
            <person name="Cannon C."/>
            <person name="Castanera R."/>
            <person name="Culley D.E."/>
            <person name="Daum C."/>
            <person name="Ezra D."/>
            <person name="Gonzalez J.B."/>
            <person name="Henrissat B."/>
            <person name="Kuo A."/>
            <person name="Liang C."/>
            <person name="Lipzen A."/>
            <person name="Lutzoni F."/>
            <person name="Magnuson J."/>
            <person name="Mondo S."/>
            <person name="Nolan M."/>
            <person name="Ohm R."/>
            <person name="Pangilinan J."/>
            <person name="Park H.-J."/>
            <person name="Ramirez L."/>
            <person name="Alfaro M."/>
            <person name="Sun H."/>
            <person name="Tritt A."/>
            <person name="Yoshinaga Y."/>
            <person name="Zwiers L.-H."/>
            <person name="Turgeon B.G."/>
            <person name="Goodwin S.B."/>
            <person name="Spatafora J.W."/>
            <person name="Crous P.W."/>
            <person name="Grigoriev I.V."/>
        </authorList>
    </citation>
    <scope>NUCLEOTIDE SEQUENCE</scope>
    <source>
        <strain evidence="13">CBS 394.84</strain>
    </source>
</reference>
<keyword evidence="9 10" id="KW-0472">Membrane</keyword>
<dbReference type="OrthoDB" id="1747031at2759"/>
<dbReference type="PANTHER" id="PTHR45760">
    <property type="entry name" value="FI19922P1-RELATED"/>
    <property type="match status" value="1"/>
</dbReference>
<dbReference type="EMBL" id="ML976617">
    <property type="protein sequence ID" value="KAF1843698.1"/>
    <property type="molecule type" value="Genomic_DNA"/>
</dbReference>
<gene>
    <name evidence="13" type="ORF">K460DRAFT_368558</name>
</gene>
<keyword evidence="5" id="KW-0677">Repeat</keyword>
<keyword evidence="3 11" id="KW-0813">Transport</keyword>
<dbReference type="PROSITE" id="PS50920">
    <property type="entry name" value="SOLCAR"/>
    <property type="match status" value="3"/>
</dbReference>
<dbReference type="GeneID" id="63851052"/>
<keyword evidence="6" id="KW-0999">Mitochondrion inner membrane</keyword>
<dbReference type="GO" id="GO:1990542">
    <property type="term" value="P:mitochondrial transmembrane transport"/>
    <property type="evidence" value="ECO:0007669"/>
    <property type="project" value="InterPro"/>
</dbReference>
<evidence type="ECO:0000256" key="12">
    <source>
        <dbReference type="SAM" id="MobiDB-lite"/>
    </source>
</evidence>
<dbReference type="GO" id="GO:0005743">
    <property type="term" value="C:mitochondrial inner membrane"/>
    <property type="evidence" value="ECO:0007669"/>
    <property type="project" value="UniProtKB-SubCell"/>
</dbReference>
<proteinExistence type="inferred from homology"/>
<evidence type="ECO:0000256" key="10">
    <source>
        <dbReference type="PROSITE-ProRule" id="PRU00282"/>
    </source>
</evidence>
<evidence type="ECO:0000256" key="2">
    <source>
        <dbReference type="ARBA" id="ARBA00006375"/>
    </source>
</evidence>
<keyword evidence="4 10" id="KW-0812">Transmembrane</keyword>
<evidence type="ECO:0000256" key="7">
    <source>
        <dbReference type="ARBA" id="ARBA00022989"/>
    </source>
</evidence>
<evidence type="ECO:0000256" key="8">
    <source>
        <dbReference type="ARBA" id="ARBA00023128"/>
    </source>
</evidence>
<comment type="caution">
    <text evidence="13">The sequence shown here is derived from an EMBL/GenBank/DDBJ whole genome shotgun (WGS) entry which is preliminary data.</text>
</comment>
<dbReference type="RefSeq" id="XP_040786261.1">
    <property type="nucleotide sequence ID" value="XM_040933801.1"/>
</dbReference>
<dbReference type="InterPro" id="IPR045315">
    <property type="entry name" value="Mtm1-like"/>
</dbReference>
<feature type="repeat" description="Solcar" evidence="10">
    <location>
        <begin position="185"/>
        <end position="275"/>
    </location>
</feature>
<feature type="region of interest" description="Disordered" evidence="12">
    <location>
        <begin position="282"/>
        <end position="313"/>
    </location>
</feature>
<dbReference type="Proteomes" id="UP000800039">
    <property type="component" value="Unassembled WGS sequence"/>
</dbReference>
<feature type="repeat" description="Solcar" evidence="10">
    <location>
        <begin position="20"/>
        <end position="175"/>
    </location>
</feature>
<name>A0A9P4L727_9PLEO</name>
<sequence length="426" mass="47099">MATATQRAEDAEAKAGMGEVSLAQKMMSAVSGSVLTSLLVTPLDVVRVRLQSQETVSNTSSSQMRTYNGATLAQFRDLPPNLGISACCREVFWMNNKAPFCVAGPTMAPINPVDLGSCAVEDVERRTINSTWDGLRKIAQNEGLSTLWRGLSPTLVMAVPANVIYFAGYDWLRTAEASPMRKRIPDAYTPLVAGATARVLAAIAVSPIEMFRTRMQAANHTATAAGHFRETMDGLRSMVATQGVLSLWTGLTLTLWRDVPFSAIYWWGYEATRDVLTDQRGRAEARNDGSEFRVGRGEERIQRRSRSRSQENHRDTLVDSFVAGAASGAVAAFVTTPFDVGKTRQQVIRHMSEAAKDVARSTRPEDQTMPRFLMHIYREQGIPGLFKGWAARCLKIAPACAIMISCYEFSKKMALDMNERRERERA</sequence>
<feature type="repeat" description="Solcar" evidence="10">
    <location>
        <begin position="315"/>
        <end position="413"/>
    </location>
</feature>
<organism evidence="13 14">
    <name type="scientific">Cucurbitaria berberidis CBS 394.84</name>
    <dbReference type="NCBI Taxonomy" id="1168544"/>
    <lineage>
        <taxon>Eukaryota</taxon>
        <taxon>Fungi</taxon>
        <taxon>Dikarya</taxon>
        <taxon>Ascomycota</taxon>
        <taxon>Pezizomycotina</taxon>
        <taxon>Dothideomycetes</taxon>
        <taxon>Pleosporomycetidae</taxon>
        <taxon>Pleosporales</taxon>
        <taxon>Pleosporineae</taxon>
        <taxon>Cucurbitariaceae</taxon>
        <taxon>Cucurbitaria</taxon>
    </lineage>
</organism>
<accession>A0A9P4L727</accession>
<evidence type="ECO:0000256" key="11">
    <source>
        <dbReference type="RuleBase" id="RU000488"/>
    </source>
</evidence>
<dbReference type="AlphaFoldDB" id="A0A9P4L727"/>
<dbReference type="SUPFAM" id="SSF103506">
    <property type="entry name" value="Mitochondrial carrier"/>
    <property type="match status" value="1"/>
</dbReference>
<keyword evidence="14" id="KW-1185">Reference proteome</keyword>
<evidence type="ECO:0000313" key="14">
    <source>
        <dbReference type="Proteomes" id="UP000800039"/>
    </source>
</evidence>
<keyword evidence="7" id="KW-1133">Transmembrane helix</keyword>
<comment type="similarity">
    <text evidence="2 11">Belongs to the mitochondrial carrier (TC 2.A.29) family.</text>
</comment>
<evidence type="ECO:0000256" key="5">
    <source>
        <dbReference type="ARBA" id="ARBA00022737"/>
    </source>
</evidence>
<dbReference type="Pfam" id="PF00153">
    <property type="entry name" value="Mito_carr"/>
    <property type="match status" value="4"/>
</dbReference>
<evidence type="ECO:0000256" key="3">
    <source>
        <dbReference type="ARBA" id="ARBA00022448"/>
    </source>
</evidence>
<evidence type="ECO:0000256" key="6">
    <source>
        <dbReference type="ARBA" id="ARBA00022792"/>
    </source>
</evidence>
<dbReference type="InterPro" id="IPR023395">
    <property type="entry name" value="MCP_dom_sf"/>
</dbReference>